<organism evidence="2 3">
    <name type="scientific">Elysia marginata</name>
    <dbReference type="NCBI Taxonomy" id="1093978"/>
    <lineage>
        <taxon>Eukaryota</taxon>
        <taxon>Metazoa</taxon>
        <taxon>Spiralia</taxon>
        <taxon>Lophotrochozoa</taxon>
        <taxon>Mollusca</taxon>
        <taxon>Gastropoda</taxon>
        <taxon>Heterobranchia</taxon>
        <taxon>Euthyneura</taxon>
        <taxon>Panpulmonata</taxon>
        <taxon>Sacoglossa</taxon>
        <taxon>Placobranchoidea</taxon>
        <taxon>Plakobranchidae</taxon>
        <taxon>Elysia</taxon>
    </lineage>
</organism>
<name>A0AAV4JM60_9GAST</name>
<sequence>MPPINLNGRESFDIITYYFARNPWLTICSYCTIHASLHFITMLFSSSLVVVVEVVVVVIVVVVPIVLFMPLFISLQCFSVVV</sequence>
<accession>A0AAV4JM60</accession>
<feature type="transmembrane region" description="Helical" evidence="1">
    <location>
        <begin position="51"/>
        <end position="73"/>
    </location>
</feature>
<dbReference type="Proteomes" id="UP000762676">
    <property type="component" value="Unassembled WGS sequence"/>
</dbReference>
<comment type="caution">
    <text evidence="2">The sequence shown here is derived from an EMBL/GenBank/DDBJ whole genome shotgun (WGS) entry which is preliminary data.</text>
</comment>
<gene>
    <name evidence="2" type="ORF">ElyMa_006940300</name>
</gene>
<keyword evidence="3" id="KW-1185">Reference proteome</keyword>
<proteinExistence type="predicted"/>
<protein>
    <submittedName>
        <fullName evidence="2">Uncharacterized protein</fullName>
    </submittedName>
</protein>
<dbReference type="AlphaFoldDB" id="A0AAV4JM60"/>
<feature type="transmembrane region" description="Helical" evidence="1">
    <location>
        <begin position="24"/>
        <end position="44"/>
    </location>
</feature>
<evidence type="ECO:0000256" key="1">
    <source>
        <dbReference type="SAM" id="Phobius"/>
    </source>
</evidence>
<evidence type="ECO:0000313" key="2">
    <source>
        <dbReference type="EMBL" id="GFS22047.1"/>
    </source>
</evidence>
<dbReference type="EMBL" id="BMAT01013883">
    <property type="protein sequence ID" value="GFS22047.1"/>
    <property type="molecule type" value="Genomic_DNA"/>
</dbReference>
<keyword evidence="1" id="KW-0812">Transmembrane</keyword>
<keyword evidence="1" id="KW-1133">Transmembrane helix</keyword>
<keyword evidence="1" id="KW-0472">Membrane</keyword>
<evidence type="ECO:0000313" key="3">
    <source>
        <dbReference type="Proteomes" id="UP000762676"/>
    </source>
</evidence>
<reference evidence="2 3" key="1">
    <citation type="journal article" date="2021" name="Elife">
        <title>Chloroplast acquisition without the gene transfer in kleptoplastic sea slugs, Plakobranchus ocellatus.</title>
        <authorList>
            <person name="Maeda T."/>
            <person name="Takahashi S."/>
            <person name="Yoshida T."/>
            <person name="Shimamura S."/>
            <person name="Takaki Y."/>
            <person name="Nagai Y."/>
            <person name="Toyoda A."/>
            <person name="Suzuki Y."/>
            <person name="Arimoto A."/>
            <person name="Ishii H."/>
            <person name="Satoh N."/>
            <person name="Nishiyama T."/>
            <person name="Hasebe M."/>
            <person name="Maruyama T."/>
            <person name="Minagawa J."/>
            <person name="Obokata J."/>
            <person name="Shigenobu S."/>
        </authorList>
    </citation>
    <scope>NUCLEOTIDE SEQUENCE [LARGE SCALE GENOMIC DNA]</scope>
</reference>